<evidence type="ECO:0000313" key="3">
    <source>
        <dbReference type="EMBL" id="KAJ5066380.1"/>
    </source>
</evidence>
<keyword evidence="2" id="KW-0812">Transmembrane</keyword>
<evidence type="ECO:0000256" key="2">
    <source>
        <dbReference type="SAM" id="Phobius"/>
    </source>
</evidence>
<gene>
    <name evidence="3" type="ORF">M0811_13660</name>
</gene>
<sequence>MSKEQSKEEKDIKEEENIEVFELASQIEEVNSENESQRDESNHTENLDEENANSKTCSARIKALKTDSKFNSLLILLGSIILFFGFYVFDKHSFWAIICFSFSPLFLIYGSYLAFHRFFLHQRTYFHFQGF</sequence>
<dbReference type="EMBL" id="JAPDFW010000144">
    <property type="protein sequence ID" value="KAJ5066380.1"/>
    <property type="molecule type" value="Genomic_DNA"/>
</dbReference>
<feature type="compositionally biased region" description="Basic and acidic residues" evidence="1">
    <location>
        <begin position="35"/>
        <end position="46"/>
    </location>
</feature>
<keyword evidence="2" id="KW-0472">Membrane</keyword>
<protein>
    <submittedName>
        <fullName evidence="3">Leukocyte antigen cd37</fullName>
    </submittedName>
</protein>
<feature type="transmembrane region" description="Helical" evidence="2">
    <location>
        <begin position="95"/>
        <end position="115"/>
    </location>
</feature>
<evidence type="ECO:0000313" key="4">
    <source>
        <dbReference type="Proteomes" id="UP001149090"/>
    </source>
</evidence>
<dbReference type="Proteomes" id="UP001149090">
    <property type="component" value="Unassembled WGS sequence"/>
</dbReference>
<dbReference type="AlphaFoldDB" id="A0A9Q0L7U4"/>
<keyword evidence="2" id="KW-1133">Transmembrane helix</keyword>
<organism evidence="3 4">
    <name type="scientific">Anaeramoeba ignava</name>
    <name type="common">Anaerobic marine amoeba</name>
    <dbReference type="NCBI Taxonomy" id="1746090"/>
    <lineage>
        <taxon>Eukaryota</taxon>
        <taxon>Metamonada</taxon>
        <taxon>Anaeramoebidae</taxon>
        <taxon>Anaeramoeba</taxon>
    </lineage>
</organism>
<evidence type="ECO:0000256" key="1">
    <source>
        <dbReference type="SAM" id="MobiDB-lite"/>
    </source>
</evidence>
<reference evidence="3" key="1">
    <citation type="submission" date="2022-10" db="EMBL/GenBank/DDBJ databases">
        <title>Novel sulphate-reducing endosymbionts in the free-living metamonad Anaeramoeba.</title>
        <authorList>
            <person name="Jerlstrom-Hultqvist J."/>
            <person name="Cepicka I."/>
            <person name="Gallot-Lavallee L."/>
            <person name="Salas-Leiva D."/>
            <person name="Curtis B.A."/>
            <person name="Zahonova K."/>
            <person name="Pipaliya S."/>
            <person name="Dacks J."/>
            <person name="Roger A.J."/>
        </authorList>
    </citation>
    <scope>NUCLEOTIDE SEQUENCE</scope>
    <source>
        <strain evidence="3">BMAN</strain>
    </source>
</reference>
<feature type="transmembrane region" description="Helical" evidence="2">
    <location>
        <begin position="70"/>
        <end position="89"/>
    </location>
</feature>
<feature type="region of interest" description="Disordered" evidence="1">
    <location>
        <begin position="28"/>
        <end position="55"/>
    </location>
</feature>
<proteinExistence type="predicted"/>
<keyword evidence="4" id="KW-1185">Reference proteome</keyword>
<comment type="caution">
    <text evidence="3">The sequence shown here is derived from an EMBL/GenBank/DDBJ whole genome shotgun (WGS) entry which is preliminary data.</text>
</comment>
<name>A0A9Q0L7U4_ANAIG</name>
<accession>A0A9Q0L7U4</accession>